<dbReference type="AlphaFoldDB" id="A0A0F8XR55"/>
<reference evidence="1" key="1">
    <citation type="journal article" date="2015" name="Nature">
        <title>Complex archaea that bridge the gap between prokaryotes and eukaryotes.</title>
        <authorList>
            <person name="Spang A."/>
            <person name="Saw J.H."/>
            <person name="Jorgensen S.L."/>
            <person name="Zaremba-Niedzwiedzka K."/>
            <person name="Martijn J."/>
            <person name="Lind A.E."/>
            <person name="van Eijk R."/>
            <person name="Schleper C."/>
            <person name="Guy L."/>
            <person name="Ettema T.J."/>
        </authorList>
    </citation>
    <scope>NUCLEOTIDE SEQUENCE</scope>
</reference>
<name>A0A0F8XR55_9ZZZZ</name>
<protein>
    <submittedName>
        <fullName evidence="1">Uncharacterized protein</fullName>
    </submittedName>
</protein>
<gene>
    <name evidence="1" type="ORF">LCGC14_3166930</name>
</gene>
<proteinExistence type="predicted"/>
<sequence>MGSKYIFTDGHPHEGEGCFAKLDEPTRTIGGRKQYPFYIIDCSSGVEWCYAEYSQVAKVVVREGLDAA</sequence>
<accession>A0A0F8XR55</accession>
<organism evidence="1">
    <name type="scientific">marine sediment metagenome</name>
    <dbReference type="NCBI Taxonomy" id="412755"/>
    <lineage>
        <taxon>unclassified sequences</taxon>
        <taxon>metagenomes</taxon>
        <taxon>ecological metagenomes</taxon>
    </lineage>
</organism>
<comment type="caution">
    <text evidence="1">The sequence shown here is derived from an EMBL/GenBank/DDBJ whole genome shotgun (WGS) entry which is preliminary data.</text>
</comment>
<dbReference type="EMBL" id="LAZR01070169">
    <property type="protein sequence ID" value="KKK44549.1"/>
    <property type="molecule type" value="Genomic_DNA"/>
</dbReference>
<evidence type="ECO:0000313" key="1">
    <source>
        <dbReference type="EMBL" id="KKK44549.1"/>
    </source>
</evidence>